<keyword evidence="4" id="KW-0812">Transmembrane</keyword>
<dbReference type="InterPro" id="IPR057601">
    <property type="entry name" value="Oar-like_b-barrel"/>
</dbReference>
<reference evidence="8 9" key="1">
    <citation type="submission" date="2020-10" db="EMBL/GenBank/DDBJ databases">
        <title>Complete genome sequence of Paludibaculum fermentans P105T, a facultatively anaerobic acidobacterium capable of dissimilatory Fe(III) reduction.</title>
        <authorList>
            <person name="Dedysh S.N."/>
            <person name="Beletsky A.V."/>
            <person name="Kulichevskaya I.S."/>
            <person name="Mardanov A.V."/>
            <person name="Ravin N.V."/>
        </authorList>
    </citation>
    <scope>NUCLEOTIDE SEQUENCE [LARGE SCALE GENOMIC DNA]</scope>
    <source>
        <strain evidence="8 9">P105</strain>
    </source>
</reference>
<dbReference type="RefSeq" id="WP_194452184.1">
    <property type="nucleotide sequence ID" value="NZ_CP063849.1"/>
</dbReference>
<organism evidence="8 9">
    <name type="scientific">Paludibaculum fermentans</name>
    <dbReference type="NCBI Taxonomy" id="1473598"/>
    <lineage>
        <taxon>Bacteria</taxon>
        <taxon>Pseudomonadati</taxon>
        <taxon>Acidobacteriota</taxon>
        <taxon>Terriglobia</taxon>
        <taxon>Bryobacterales</taxon>
        <taxon>Bryobacteraceae</taxon>
        <taxon>Paludibaculum</taxon>
    </lineage>
</organism>
<dbReference type="SUPFAM" id="SSF56935">
    <property type="entry name" value="Porins"/>
    <property type="match status" value="1"/>
</dbReference>
<evidence type="ECO:0000259" key="7">
    <source>
        <dbReference type="Pfam" id="PF25183"/>
    </source>
</evidence>
<dbReference type="InterPro" id="IPR039426">
    <property type="entry name" value="TonB-dep_rcpt-like"/>
</dbReference>
<keyword evidence="6" id="KW-0998">Cell outer membrane</keyword>
<gene>
    <name evidence="8" type="ORF">IRI77_11395</name>
</gene>
<dbReference type="InterPro" id="IPR037066">
    <property type="entry name" value="Plug_dom_sf"/>
</dbReference>
<dbReference type="KEGG" id="pfer:IRI77_11395"/>
<dbReference type="AlphaFoldDB" id="A0A7S7NVF0"/>
<comment type="subcellular location">
    <subcellularLocation>
        <location evidence="1">Cell outer membrane</location>
        <topology evidence="1">Multi-pass membrane protein</topology>
    </subcellularLocation>
</comment>
<evidence type="ECO:0000256" key="2">
    <source>
        <dbReference type="ARBA" id="ARBA00022448"/>
    </source>
</evidence>
<dbReference type="InterPro" id="IPR008969">
    <property type="entry name" value="CarboxyPept-like_regulatory"/>
</dbReference>
<protein>
    <submittedName>
        <fullName evidence="8">TonB-dependent receptor</fullName>
    </submittedName>
</protein>
<dbReference type="PANTHER" id="PTHR30069">
    <property type="entry name" value="TONB-DEPENDENT OUTER MEMBRANE RECEPTOR"/>
    <property type="match status" value="1"/>
</dbReference>
<dbReference type="Pfam" id="PF13620">
    <property type="entry name" value="CarboxypepD_reg"/>
    <property type="match status" value="1"/>
</dbReference>
<dbReference type="GO" id="GO:0015344">
    <property type="term" value="F:siderophore uptake transmembrane transporter activity"/>
    <property type="evidence" value="ECO:0007669"/>
    <property type="project" value="TreeGrafter"/>
</dbReference>
<dbReference type="GO" id="GO:0044718">
    <property type="term" value="P:siderophore transmembrane transport"/>
    <property type="evidence" value="ECO:0007669"/>
    <property type="project" value="TreeGrafter"/>
</dbReference>
<keyword evidence="2" id="KW-0813">Transport</keyword>
<keyword evidence="5" id="KW-0472">Membrane</keyword>
<evidence type="ECO:0000256" key="1">
    <source>
        <dbReference type="ARBA" id="ARBA00004571"/>
    </source>
</evidence>
<dbReference type="Gene3D" id="2.60.40.1120">
    <property type="entry name" value="Carboxypeptidase-like, regulatory domain"/>
    <property type="match status" value="1"/>
</dbReference>
<keyword evidence="9" id="KW-1185">Reference proteome</keyword>
<dbReference type="Gene3D" id="2.170.130.10">
    <property type="entry name" value="TonB-dependent receptor, plug domain"/>
    <property type="match status" value="1"/>
</dbReference>
<sequence>MLLCTAGGPALFAQSSTITGLITDPNGANIPEAPVTITNTATGVARRVPTNGQGYFTAPSLPYGDYSLGITVAGFRPVLRSGLHLDEGQVLRVDIKLELGVTVEQIVVSGAPPALETETSAQSTVVTSQRIVDLPLNGRNPFAFAALVPGVRPLGGFGGLSNSAYGDGRISIGGGSPSVNNGMVDGVAAENHTSGGIQIALSPDATQEFRIITRNASAEYGRTGGGIINFISKSGTNEFHGSVFEYLRNKSLNANDFFNNRSGSPKSPFTFNQFGATLGGPVIRNRTFFFVNWEAVRQRTGSRAFRTVPTALQRDGDFSQTRDAKGVLIPIYDPLSSSTARVPFAGNVIPRNQLNAVARAASAYYPNPTGDGDLYTGANNFFGVGSQAINKDILGGKFDHYFTPARRLAGRYTWDRTENVYPTYFGGTVADPSGAPAVYPRNSAVLTYTDTLSPTLILELRAGLNRFGIDRTPLSLGFDVTKIGMDPSVNSQIQIPLFPYFSMSDVSPIGQNQGDISAQRNNTWTAGGALTWLKGNHTLKFGAEQRIYQWNSVQGPGQFQLNFDRNFTKGPSPTVAATNGYGYASFLLGYAASGTLYRYNYPTYTTKNFAVYVQDDWKASPKLTLNLGLRYEYEGPGTDRYNAIANFDPYATNTVNGVPLTGSIIFPGTGGLGRGDRDAQKDNFGPRVGLAYQLLPHTVIRASYGIYYLPTTGIYVRLGSTGFESQTPYVGSTDGGITPSGSITNPFPNGIVMPSGTTLGAATGIGTNAAATLRSLKTGYSQQWDFNIQQQLGSWALELGYMGNRGSGLPASASFHYLPASARALGSSLLNQVANPYAALVRSGPLAQAKVPLATLLTTSPQYTAVDVLDSWAGSSYHAATVRLERRFSSGFSALLSYTFSKLLDDNLGNGGNGFTDSGSNSVQNWENRRAEKGVSTTFQPHRFTAAASYLLPFGKSGNRLYRAVVGGWQANVIASLMSGNVISVTANAPTYGGDRPNIAGDPSLDNPTVDRWLNRDAFTNIAAYTLGNGPRNLPRTLSQALINFDTSLFKEIPVRERYKLQFRAEAFNLANKTTLGNPNSNINSNSFGAITSLRTNTGPRQLQFALRLTF</sequence>
<dbReference type="EMBL" id="CP063849">
    <property type="protein sequence ID" value="QOY90522.1"/>
    <property type="molecule type" value="Genomic_DNA"/>
</dbReference>
<dbReference type="Proteomes" id="UP000593892">
    <property type="component" value="Chromosome"/>
</dbReference>
<accession>A0A7S7NVF0</accession>
<dbReference type="SUPFAM" id="SSF49464">
    <property type="entry name" value="Carboxypeptidase regulatory domain-like"/>
    <property type="match status" value="1"/>
</dbReference>
<dbReference type="PANTHER" id="PTHR30069:SF46">
    <property type="entry name" value="OAR PROTEIN"/>
    <property type="match status" value="1"/>
</dbReference>
<dbReference type="InterPro" id="IPR036942">
    <property type="entry name" value="Beta-barrel_TonB_sf"/>
</dbReference>
<evidence type="ECO:0000256" key="4">
    <source>
        <dbReference type="ARBA" id="ARBA00022692"/>
    </source>
</evidence>
<proteinExistence type="predicted"/>
<feature type="domain" description="TonB-dependent transporter Oar-like beta-barrel" evidence="7">
    <location>
        <begin position="231"/>
        <end position="1104"/>
    </location>
</feature>
<keyword evidence="3" id="KW-1134">Transmembrane beta strand</keyword>
<keyword evidence="8" id="KW-0675">Receptor</keyword>
<evidence type="ECO:0000313" key="8">
    <source>
        <dbReference type="EMBL" id="QOY90522.1"/>
    </source>
</evidence>
<evidence type="ECO:0000256" key="5">
    <source>
        <dbReference type="ARBA" id="ARBA00023136"/>
    </source>
</evidence>
<dbReference type="PROSITE" id="PS01156">
    <property type="entry name" value="TONB_DEPENDENT_REC_2"/>
    <property type="match status" value="1"/>
</dbReference>
<dbReference type="GO" id="GO:0009279">
    <property type="term" value="C:cell outer membrane"/>
    <property type="evidence" value="ECO:0007669"/>
    <property type="project" value="UniProtKB-SubCell"/>
</dbReference>
<name>A0A7S7NVF0_PALFE</name>
<dbReference type="Pfam" id="PF25183">
    <property type="entry name" value="OMP_b-brl_4"/>
    <property type="match status" value="1"/>
</dbReference>
<evidence type="ECO:0000256" key="3">
    <source>
        <dbReference type="ARBA" id="ARBA00022452"/>
    </source>
</evidence>
<evidence type="ECO:0000313" key="9">
    <source>
        <dbReference type="Proteomes" id="UP000593892"/>
    </source>
</evidence>
<evidence type="ECO:0000256" key="6">
    <source>
        <dbReference type="ARBA" id="ARBA00023237"/>
    </source>
</evidence>
<dbReference type="Gene3D" id="2.40.170.20">
    <property type="entry name" value="TonB-dependent receptor, beta-barrel domain"/>
    <property type="match status" value="1"/>
</dbReference>
<dbReference type="InterPro" id="IPR010917">
    <property type="entry name" value="TonB_rcpt_CS"/>
</dbReference>